<dbReference type="PIRSF" id="PIRSF000124">
    <property type="entry name" value="UDPglc_GDPman_dh"/>
    <property type="match status" value="1"/>
</dbReference>
<protein>
    <submittedName>
        <fullName evidence="6">UDP-glucose 6-dehydrogenase TuaD</fullName>
    </submittedName>
</protein>
<dbReference type="Pfam" id="PF00984">
    <property type="entry name" value="UDPG_MGDP_dh"/>
    <property type="match status" value="1"/>
</dbReference>
<dbReference type="PANTHER" id="PTHR43491">
    <property type="entry name" value="UDP-N-ACETYL-D-MANNOSAMINE DEHYDROGENASE"/>
    <property type="match status" value="1"/>
</dbReference>
<dbReference type="STRING" id="869213.GCA_000517085_03072"/>
<dbReference type="AlphaFoldDB" id="W7YPB5"/>
<dbReference type="SUPFAM" id="SSF52413">
    <property type="entry name" value="UDP-glucose/GDP-mannose dehydrogenase C-terminal domain"/>
    <property type="match status" value="1"/>
</dbReference>
<dbReference type="InterPro" id="IPR014027">
    <property type="entry name" value="UDP-Glc/GDP-Man_DH_C"/>
</dbReference>
<dbReference type="InterPro" id="IPR036220">
    <property type="entry name" value="UDP-Glc/GDP-Man_DH_C_sf"/>
</dbReference>
<comment type="similarity">
    <text evidence="1 4">Belongs to the UDP-glucose/GDP-mannose dehydrogenase family.</text>
</comment>
<dbReference type="InterPro" id="IPR008927">
    <property type="entry name" value="6-PGluconate_DH-like_C_sf"/>
</dbReference>
<dbReference type="SUPFAM" id="SSF51735">
    <property type="entry name" value="NAD(P)-binding Rossmann-fold domains"/>
    <property type="match status" value="1"/>
</dbReference>
<dbReference type="GO" id="GO:0000271">
    <property type="term" value="P:polysaccharide biosynthetic process"/>
    <property type="evidence" value="ECO:0007669"/>
    <property type="project" value="InterPro"/>
</dbReference>
<dbReference type="OrthoDB" id="9803238at2"/>
<dbReference type="SMART" id="SM00984">
    <property type="entry name" value="UDPG_MGDP_dh_C"/>
    <property type="match status" value="1"/>
</dbReference>
<dbReference type="InterPro" id="IPR036291">
    <property type="entry name" value="NAD(P)-bd_dom_sf"/>
</dbReference>
<evidence type="ECO:0000256" key="2">
    <source>
        <dbReference type="ARBA" id="ARBA00023002"/>
    </source>
</evidence>
<dbReference type="InterPro" id="IPR014026">
    <property type="entry name" value="UDP-Glc/GDP-Man_DH_dimer"/>
</dbReference>
<organism evidence="6 7">
    <name type="scientific">Saccharicrinis fermentans DSM 9555 = JCM 21142</name>
    <dbReference type="NCBI Taxonomy" id="869213"/>
    <lineage>
        <taxon>Bacteria</taxon>
        <taxon>Pseudomonadati</taxon>
        <taxon>Bacteroidota</taxon>
        <taxon>Bacteroidia</taxon>
        <taxon>Marinilabiliales</taxon>
        <taxon>Marinilabiliaceae</taxon>
        <taxon>Saccharicrinis</taxon>
    </lineage>
</organism>
<dbReference type="InterPro" id="IPR028359">
    <property type="entry name" value="UDP_ManNAc/GlcNAc_DH"/>
</dbReference>
<evidence type="ECO:0000313" key="6">
    <source>
        <dbReference type="EMBL" id="GAF04229.1"/>
    </source>
</evidence>
<dbReference type="EMBL" id="BAMD01000040">
    <property type="protein sequence ID" value="GAF04229.1"/>
    <property type="molecule type" value="Genomic_DNA"/>
</dbReference>
<proteinExistence type="inferred from homology"/>
<accession>W7YPB5</accession>
<dbReference type="PANTHER" id="PTHR43491:SF2">
    <property type="entry name" value="UDP-N-ACETYL-D-MANNOSAMINE DEHYDROGENASE"/>
    <property type="match status" value="1"/>
</dbReference>
<dbReference type="SUPFAM" id="SSF48179">
    <property type="entry name" value="6-phosphogluconate dehydrogenase C-terminal domain-like"/>
    <property type="match status" value="1"/>
</dbReference>
<dbReference type="Gene3D" id="3.40.50.720">
    <property type="entry name" value="NAD(P)-binding Rossmann-like Domain"/>
    <property type="match status" value="2"/>
</dbReference>
<evidence type="ECO:0000256" key="3">
    <source>
        <dbReference type="ARBA" id="ARBA00023027"/>
    </source>
</evidence>
<name>W7YPB5_9BACT</name>
<keyword evidence="7" id="KW-1185">Reference proteome</keyword>
<dbReference type="Pfam" id="PF03721">
    <property type="entry name" value="UDPG_MGDP_dh_N"/>
    <property type="match status" value="1"/>
</dbReference>
<dbReference type="Proteomes" id="UP000019402">
    <property type="component" value="Unassembled WGS sequence"/>
</dbReference>
<feature type="domain" description="UDP-glucose/GDP-mannose dehydrogenase C-terminal" evidence="5">
    <location>
        <begin position="320"/>
        <end position="419"/>
    </location>
</feature>
<evidence type="ECO:0000313" key="7">
    <source>
        <dbReference type="Proteomes" id="UP000019402"/>
    </source>
</evidence>
<sequence length="429" mass="47901">MLDKLLAKETKLSVIGLGYVGLPIALEFSKKMKVIGFDIKQDRIDLMKQGIDPSKELNKTDFDGCDIEFTNHIEDVRKATFHVVAVPTPINEHNLPNLNPLLSATRTVGKALKKGDIVVFESTVYPGCTEEDCVPILEQESGLKFGIDFKVGYSPERINPGDKEHTLTKILKIVSGSDSESLDTIAKVYESIIKAGIHKASSIKVAEAAKIIENTQRDVNIALMNELSLIFDRMNINTYEVLEAAGTKWNFLKFFPGLVGGHCIGVDPYYLTYKANALGYHSKIIDSGRVINDSMGSYVAETTIKKLIRKGHNVNGAKILIMGATFKENVSDIRNSKVADVYNELVSFSAHVDVVDPYANSQELLEEYGYELIPEICDKYEAVILAVNHKEYLKLDESYFKKITKKDAVFVDIKGVFRGKINELEYWSL</sequence>
<evidence type="ECO:0000256" key="1">
    <source>
        <dbReference type="ARBA" id="ARBA00006601"/>
    </source>
</evidence>
<comment type="caution">
    <text evidence="6">The sequence shown here is derived from an EMBL/GenBank/DDBJ whole genome shotgun (WGS) entry which is preliminary data.</text>
</comment>
<dbReference type="GO" id="GO:0016616">
    <property type="term" value="F:oxidoreductase activity, acting on the CH-OH group of donors, NAD or NADP as acceptor"/>
    <property type="evidence" value="ECO:0007669"/>
    <property type="project" value="InterPro"/>
</dbReference>
<dbReference type="RefSeq" id="WP_027472550.1">
    <property type="nucleotide sequence ID" value="NZ_BAMD01000040.1"/>
</dbReference>
<dbReference type="Pfam" id="PF03720">
    <property type="entry name" value="UDPG_MGDP_dh_C"/>
    <property type="match status" value="1"/>
</dbReference>
<dbReference type="GO" id="GO:0051287">
    <property type="term" value="F:NAD binding"/>
    <property type="evidence" value="ECO:0007669"/>
    <property type="project" value="InterPro"/>
</dbReference>
<evidence type="ECO:0000259" key="5">
    <source>
        <dbReference type="SMART" id="SM00984"/>
    </source>
</evidence>
<keyword evidence="2" id="KW-0560">Oxidoreductase</keyword>
<reference evidence="6 7" key="1">
    <citation type="journal article" date="2014" name="Genome Announc.">
        <title>Draft Genome Sequence of Cytophaga fermentans JCM 21142T, a Facultative Anaerobe Isolated from Marine Mud.</title>
        <authorList>
            <person name="Starns D."/>
            <person name="Oshima K."/>
            <person name="Suda W."/>
            <person name="Iino T."/>
            <person name="Yuki M."/>
            <person name="Inoue J."/>
            <person name="Kitamura K."/>
            <person name="Iida T."/>
            <person name="Darby A."/>
            <person name="Hattori M."/>
            <person name="Ohkuma M."/>
        </authorList>
    </citation>
    <scope>NUCLEOTIDE SEQUENCE [LARGE SCALE GENOMIC DNA]</scope>
    <source>
        <strain evidence="6 7">JCM 21142</strain>
    </source>
</reference>
<dbReference type="InterPro" id="IPR001732">
    <property type="entry name" value="UDP-Glc/GDP-Man_DH_N"/>
</dbReference>
<dbReference type="PIRSF" id="PIRSF500136">
    <property type="entry name" value="UDP_ManNAc_DH"/>
    <property type="match status" value="1"/>
</dbReference>
<dbReference type="NCBIfam" id="TIGR03026">
    <property type="entry name" value="NDP-sugDHase"/>
    <property type="match status" value="1"/>
</dbReference>
<dbReference type="InterPro" id="IPR017476">
    <property type="entry name" value="UDP-Glc/GDP-Man"/>
</dbReference>
<evidence type="ECO:0000256" key="4">
    <source>
        <dbReference type="PIRNR" id="PIRNR000124"/>
    </source>
</evidence>
<dbReference type="GO" id="GO:0016628">
    <property type="term" value="F:oxidoreductase activity, acting on the CH-CH group of donors, NAD or NADP as acceptor"/>
    <property type="evidence" value="ECO:0007669"/>
    <property type="project" value="InterPro"/>
</dbReference>
<dbReference type="eggNOG" id="COG0677">
    <property type="taxonomic scope" value="Bacteria"/>
</dbReference>
<gene>
    <name evidence="6" type="ORF">JCM21142_72926</name>
</gene>
<keyword evidence="3" id="KW-0520">NAD</keyword>